<dbReference type="Pfam" id="PF26254">
    <property type="entry name" value="Ig_TRAPPC9-Trs120_1st"/>
    <property type="match status" value="1"/>
</dbReference>
<feature type="region of interest" description="Disordered" evidence="1">
    <location>
        <begin position="849"/>
        <end position="876"/>
    </location>
</feature>
<dbReference type="EMBL" id="DF237198">
    <property type="protein sequence ID" value="GAQ85694.1"/>
    <property type="molecule type" value="Genomic_DNA"/>
</dbReference>
<keyword evidence="6" id="KW-1185">Reference proteome</keyword>
<dbReference type="Pfam" id="PF26283">
    <property type="entry name" value="Ig_TRAPPC9-Trs120_4th"/>
    <property type="match status" value="1"/>
</dbReference>
<evidence type="ECO:0000259" key="4">
    <source>
        <dbReference type="Pfam" id="PF26283"/>
    </source>
</evidence>
<feature type="domain" description="Trs120/TRAPPC9 N-terminal" evidence="2">
    <location>
        <begin position="228"/>
        <end position="291"/>
    </location>
</feature>
<evidence type="ECO:0000313" key="6">
    <source>
        <dbReference type="Proteomes" id="UP000054558"/>
    </source>
</evidence>
<evidence type="ECO:0000259" key="3">
    <source>
        <dbReference type="Pfam" id="PF26254"/>
    </source>
</evidence>
<protein>
    <submittedName>
        <fullName evidence="5">Targeting complex (TRAPP) subunit</fullName>
    </submittedName>
</protein>
<feature type="compositionally biased region" description="Polar residues" evidence="1">
    <location>
        <begin position="940"/>
        <end position="964"/>
    </location>
</feature>
<dbReference type="InterPro" id="IPR058563">
    <property type="entry name" value="Trs120_TRAPPC9_N"/>
</dbReference>
<feature type="domain" description="Trs120/TRAPPC9 N-terminal" evidence="2">
    <location>
        <begin position="10"/>
        <end position="203"/>
    </location>
</feature>
<dbReference type="PANTHER" id="PTHR21512:SF5">
    <property type="entry name" value="TRAFFICKING PROTEIN PARTICLE COMPLEX SUBUNIT 9"/>
    <property type="match status" value="1"/>
</dbReference>
<gene>
    <name evidence="5" type="ORF">KFL_002490120</name>
</gene>
<dbReference type="OMA" id="PFANQPW"/>
<dbReference type="OrthoDB" id="27962at2759"/>
<evidence type="ECO:0000313" key="5">
    <source>
        <dbReference type="EMBL" id="GAQ85694.1"/>
    </source>
</evidence>
<name>A0A1Y1I429_KLENI</name>
<dbReference type="Proteomes" id="UP000054558">
    <property type="component" value="Unassembled WGS sequence"/>
</dbReference>
<reference evidence="5 6" key="1">
    <citation type="journal article" date="2014" name="Nat. Commun.">
        <title>Klebsormidium flaccidum genome reveals primary factors for plant terrestrial adaptation.</title>
        <authorList>
            <person name="Hori K."/>
            <person name="Maruyama F."/>
            <person name="Fujisawa T."/>
            <person name="Togashi T."/>
            <person name="Yamamoto N."/>
            <person name="Seo M."/>
            <person name="Sato S."/>
            <person name="Yamada T."/>
            <person name="Mori H."/>
            <person name="Tajima N."/>
            <person name="Moriyama T."/>
            <person name="Ikeuchi M."/>
            <person name="Watanabe M."/>
            <person name="Wada H."/>
            <person name="Kobayashi K."/>
            <person name="Saito M."/>
            <person name="Masuda T."/>
            <person name="Sasaki-Sekimoto Y."/>
            <person name="Mashiguchi K."/>
            <person name="Awai K."/>
            <person name="Shimojima M."/>
            <person name="Masuda S."/>
            <person name="Iwai M."/>
            <person name="Nobusawa T."/>
            <person name="Narise T."/>
            <person name="Kondo S."/>
            <person name="Saito H."/>
            <person name="Sato R."/>
            <person name="Murakawa M."/>
            <person name="Ihara Y."/>
            <person name="Oshima-Yamada Y."/>
            <person name="Ohtaka K."/>
            <person name="Satoh M."/>
            <person name="Sonobe K."/>
            <person name="Ishii M."/>
            <person name="Ohtani R."/>
            <person name="Kanamori-Sato M."/>
            <person name="Honoki R."/>
            <person name="Miyazaki D."/>
            <person name="Mochizuki H."/>
            <person name="Umetsu J."/>
            <person name="Higashi K."/>
            <person name="Shibata D."/>
            <person name="Kamiya Y."/>
            <person name="Sato N."/>
            <person name="Nakamura Y."/>
            <person name="Tabata S."/>
            <person name="Ida S."/>
            <person name="Kurokawa K."/>
            <person name="Ohta H."/>
        </authorList>
    </citation>
    <scope>NUCLEOTIDE SEQUENCE [LARGE SCALE GENOMIC DNA]</scope>
    <source>
        <strain evidence="5 6">NIES-2285</strain>
    </source>
</reference>
<dbReference type="InterPro" id="IPR058568">
    <property type="entry name" value="Ig_TRAPPC9_Trs120_4th"/>
</dbReference>
<dbReference type="Pfam" id="PF08626">
    <property type="entry name" value="TRAPPC9-Trs120"/>
    <property type="match status" value="2"/>
</dbReference>
<feature type="region of interest" description="Disordered" evidence="1">
    <location>
        <begin position="908"/>
        <end position="997"/>
    </location>
</feature>
<organism evidence="5 6">
    <name type="scientific">Klebsormidium nitens</name>
    <name type="common">Green alga</name>
    <name type="synonym">Ulothrix nitens</name>
    <dbReference type="NCBI Taxonomy" id="105231"/>
    <lineage>
        <taxon>Eukaryota</taxon>
        <taxon>Viridiplantae</taxon>
        <taxon>Streptophyta</taxon>
        <taxon>Klebsormidiophyceae</taxon>
        <taxon>Klebsormidiales</taxon>
        <taxon>Klebsormidiaceae</taxon>
        <taxon>Klebsormidium</taxon>
    </lineage>
</organism>
<dbReference type="PANTHER" id="PTHR21512">
    <property type="entry name" value="TRAFFICKING PROTEIN PARTICLE COMPLEX SUBUNIT 9"/>
    <property type="match status" value="1"/>
</dbReference>
<dbReference type="InterPro" id="IPR013935">
    <property type="entry name" value="Trs120_TRAPPC9"/>
</dbReference>
<proteinExistence type="predicted"/>
<feature type="domain" description="Trs120/TRAPPC9 fourth Ig-like" evidence="4">
    <location>
        <begin position="1173"/>
        <end position="1278"/>
    </location>
</feature>
<evidence type="ECO:0000256" key="1">
    <source>
        <dbReference type="SAM" id="MobiDB-lite"/>
    </source>
</evidence>
<dbReference type="GO" id="GO:0005802">
    <property type="term" value="C:trans-Golgi network"/>
    <property type="evidence" value="ECO:0000318"/>
    <property type="project" value="GO_Central"/>
</dbReference>
<feature type="region of interest" description="Disordered" evidence="1">
    <location>
        <begin position="533"/>
        <end position="562"/>
    </location>
</feature>
<dbReference type="STRING" id="105231.A0A1Y1I429"/>
<accession>A0A1Y1I429</accession>
<evidence type="ECO:0000259" key="2">
    <source>
        <dbReference type="Pfam" id="PF08626"/>
    </source>
</evidence>
<feature type="domain" description="Trs120/TRAPPC9 first Ig-like" evidence="3">
    <location>
        <begin position="531"/>
        <end position="656"/>
    </location>
</feature>
<dbReference type="InterPro" id="IPR058565">
    <property type="entry name" value="Ig_TRAPPC9_Trs120_1st"/>
</dbReference>
<sequence length="1311" mass="140276">MEPDVSIEGAAVIRVVVLPVGDISPATFREYSSMVLASHKIDLPHVSSFYTEHQKSPFQYQPWDTGCLQFKFILGGASRGVWEEYQAHRRILGVIGICHCAHSPDIAEAYNDFLNACKAYPGAQARRCFAFDPSDEQVKQDDDIREPLVMFPDMPTQQTNQANDKRQHLIIFPPSDRNLLEFHLGTMMQDFAASVLMALESWTLNAESTNAGLTTPLDAQQPAPVRQGEDIAQAKRRRLGRVQKTIGDFCLLAGSPLDAHAHYATAIELARTTFDNFWLAGALEGHVSALVVERGEKGRDAIVDEEVRSKYMEVIALYRRMQVLAFELEASFKLARYLSARRENAKDVTEILTASAEFSKYLGDPSDRLIAYIECSRIYGQLGYARKSAFFARQVAQQYQQQDTRWAAISALQILLITCPLYRVHSTPVSVNGKAISTPVLLPPGTPPGQWSAIQVEVLGDMLATAVRAGDPLAAWTAAARLLRHHYALITPTGQLSLAAAMQAAAEKLPAGTRGTDPALPFVRLQGLTPLPPPMQPLKRDAQGKWRSGGAPGERSGANPGPFLYSPFQKEASKGAEPVVWVVGEVAQVVVELTNPCGFEVHVESVFLSVEGGDFEAFPVSLSLLPYTASHLLALSGVPRASGTVTVRGCFVKSFGVLSEHRFDDKVTVNGTQLLPMPANGSAYPFKGQGARKRLGQRGVQVSVVPPLPLLVASIVGGEAAAVLYEGEVRDLQVCLTNAGVVPVTEAHVSLTGKHRDHVTHVGKEGLAAALPLAPGASVSIPVRLKAGRPTVTKLDMGRTGHTPAHAARASAGSASTTLAIHYAGDVFRPTGEKGLDGKGLSTILEEQTKVSGASAHGKPESGGGEPTAGELTPGRRVGLPLQLHVQRGLVLVQGKLLTLDAPESTQPAAAFPAGESRTGSRKASSSEASRGPSDLSDGANRTQVSAVGGSNETSGQESHTSGLENGEVALREPENGPDEAAAPKRNQSDDRGANIPGALRGSKIRLLELELWNGTDVVFEVAVETRGAEGGEADAVDGELGSLFTHPPTRIDRDSSARVLIPLRGLFVPRGGRAPGAATPTKQFVLQRSASGRQMTPAESAAAAHFEAYVDALCAQISVRWQSGLNSTGELPVRDAVREALQGPSLDALLPDLLGFAFRIARDASSYRDKQSPLVNGTPTSSKGTHNVVAAREMTPVELSIRNNSAELVHIALTVMCKDVTGTDCLRPANSKATVLWAGALGAVHLEAPPRGQYVHKFALCFLVPGEYTLVPSCIVQATINQHQLTNTEDESHPKVGSECLGRPFKIYVR</sequence>